<reference evidence="2 3" key="2">
    <citation type="journal article" date="2017" name="Front. Plant Sci.">
        <title>Gene Classification and Mining of Molecular Markers Useful in Red Clover (Trifolium pratense) Breeding.</title>
        <authorList>
            <person name="Istvanek J."/>
            <person name="Dluhosova J."/>
            <person name="Dluhos P."/>
            <person name="Patkova L."/>
            <person name="Nedelnik J."/>
            <person name="Repkova J."/>
        </authorList>
    </citation>
    <scope>NUCLEOTIDE SEQUENCE [LARGE SCALE GENOMIC DNA]</scope>
    <source>
        <strain evidence="3">cv. Tatra</strain>
        <tissue evidence="2">Young leaves</tissue>
    </source>
</reference>
<evidence type="ECO:0000313" key="3">
    <source>
        <dbReference type="Proteomes" id="UP000236291"/>
    </source>
</evidence>
<dbReference type="PROSITE" id="PS00028">
    <property type="entry name" value="ZINC_FINGER_C2H2_1"/>
    <property type="match status" value="1"/>
</dbReference>
<protein>
    <recommendedName>
        <fullName evidence="1">C2H2-type domain-containing protein</fullName>
    </recommendedName>
</protein>
<dbReference type="AlphaFoldDB" id="A0A2K3MWL5"/>
<reference evidence="2 3" key="1">
    <citation type="journal article" date="2014" name="Am. J. Bot.">
        <title>Genome assembly and annotation for red clover (Trifolium pratense; Fabaceae).</title>
        <authorList>
            <person name="Istvanek J."/>
            <person name="Jaros M."/>
            <person name="Krenek A."/>
            <person name="Repkova J."/>
        </authorList>
    </citation>
    <scope>NUCLEOTIDE SEQUENCE [LARGE SCALE GENOMIC DNA]</scope>
    <source>
        <strain evidence="3">cv. Tatra</strain>
        <tissue evidence="2">Young leaves</tissue>
    </source>
</reference>
<proteinExistence type="predicted"/>
<gene>
    <name evidence="2" type="ORF">L195_g018382</name>
</gene>
<dbReference type="InterPro" id="IPR013087">
    <property type="entry name" value="Znf_C2H2_type"/>
</dbReference>
<sequence>MFHSLINKLQCKPNPKEVHDPKKIRHQKKGLLDHSNIIQGSKRFLTNSSSFCQESEGSLNISDPIINDSSSLSHCNSGIKDWEGSFRTTRRVSTSSRLINHVDGYNEENVSSKTSLFVQVDSDDNGPSILMCYKCGEKLKNLNAVETHHITEHSGNDN</sequence>
<dbReference type="EMBL" id="ASHM01013219">
    <property type="protein sequence ID" value="PNX95198.1"/>
    <property type="molecule type" value="Genomic_DNA"/>
</dbReference>
<evidence type="ECO:0000313" key="2">
    <source>
        <dbReference type="EMBL" id="PNX95198.1"/>
    </source>
</evidence>
<dbReference type="Proteomes" id="UP000236291">
    <property type="component" value="Unassembled WGS sequence"/>
</dbReference>
<evidence type="ECO:0000259" key="1">
    <source>
        <dbReference type="PROSITE" id="PS00028"/>
    </source>
</evidence>
<organism evidence="2 3">
    <name type="scientific">Trifolium pratense</name>
    <name type="common">Red clover</name>
    <dbReference type="NCBI Taxonomy" id="57577"/>
    <lineage>
        <taxon>Eukaryota</taxon>
        <taxon>Viridiplantae</taxon>
        <taxon>Streptophyta</taxon>
        <taxon>Embryophyta</taxon>
        <taxon>Tracheophyta</taxon>
        <taxon>Spermatophyta</taxon>
        <taxon>Magnoliopsida</taxon>
        <taxon>eudicotyledons</taxon>
        <taxon>Gunneridae</taxon>
        <taxon>Pentapetalae</taxon>
        <taxon>rosids</taxon>
        <taxon>fabids</taxon>
        <taxon>Fabales</taxon>
        <taxon>Fabaceae</taxon>
        <taxon>Papilionoideae</taxon>
        <taxon>50 kb inversion clade</taxon>
        <taxon>NPAAA clade</taxon>
        <taxon>Hologalegina</taxon>
        <taxon>IRL clade</taxon>
        <taxon>Trifolieae</taxon>
        <taxon>Trifolium</taxon>
    </lineage>
</organism>
<name>A0A2K3MWL5_TRIPR</name>
<accession>A0A2K3MWL5</accession>
<comment type="caution">
    <text evidence="2">The sequence shown here is derived from an EMBL/GenBank/DDBJ whole genome shotgun (WGS) entry which is preliminary data.</text>
</comment>
<feature type="domain" description="C2H2-type" evidence="1">
    <location>
        <begin position="132"/>
        <end position="153"/>
    </location>
</feature>